<dbReference type="Proteomes" id="UP000284375">
    <property type="component" value="Unassembled WGS sequence"/>
</dbReference>
<accession>A0A423VWV8</accession>
<protein>
    <recommendedName>
        <fullName evidence="1">Condensation domain-containing protein</fullName>
    </recommendedName>
</protein>
<dbReference type="Gene3D" id="3.30.559.30">
    <property type="entry name" value="Nonribosomal peptide synthetase, condensation domain"/>
    <property type="match status" value="1"/>
</dbReference>
<dbReference type="AlphaFoldDB" id="A0A423VWV8"/>
<dbReference type="OrthoDB" id="329835at2759"/>
<feature type="domain" description="Condensation" evidence="1">
    <location>
        <begin position="45"/>
        <end position="172"/>
    </location>
</feature>
<name>A0A423VWV8_CYTCH</name>
<dbReference type="SUPFAM" id="SSF52777">
    <property type="entry name" value="CoA-dependent acyltransferases"/>
    <property type="match status" value="1"/>
</dbReference>
<evidence type="ECO:0000313" key="2">
    <source>
        <dbReference type="EMBL" id="ROV95573.1"/>
    </source>
</evidence>
<dbReference type="Gene3D" id="3.30.559.10">
    <property type="entry name" value="Chloramphenicol acetyltransferase-like domain"/>
    <property type="match status" value="1"/>
</dbReference>
<dbReference type="InterPro" id="IPR023213">
    <property type="entry name" value="CAT-like_dom_sf"/>
</dbReference>
<dbReference type="EMBL" id="LJZO01000023">
    <property type="protein sequence ID" value="ROV95573.1"/>
    <property type="molecule type" value="Genomic_DNA"/>
</dbReference>
<proteinExistence type="predicted"/>
<comment type="caution">
    <text evidence="2">The sequence shown here is derived from an EMBL/GenBank/DDBJ whole genome shotgun (WGS) entry which is preliminary data.</text>
</comment>
<organism evidence="2 3">
    <name type="scientific">Cytospora chrysosperma</name>
    <name type="common">Cytospora canker fungus</name>
    <name type="synonym">Sphaeria chrysosperma</name>
    <dbReference type="NCBI Taxonomy" id="252740"/>
    <lineage>
        <taxon>Eukaryota</taxon>
        <taxon>Fungi</taxon>
        <taxon>Dikarya</taxon>
        <taxon>Ascomycota</taxon>
        <taxon>Pezizomycotina</taxon>
        <taxon>Sordariomycetes</taxon>
        <taxon>Sordariomycetidae</taxon>
        <taxon>Diaporthales</taxon>
        <taxon>Cytosporaceae</taxon>
        <taxon>Cytospora</taxon>
    </lineage>
</organism>
<reference evidence="2 3" key="1">
    <citation type="submission" date="2015-09" db="EMBL/GenBank/DDBJ databases">
        <title>Host preference determinants of Valsa canker pathogens revealed by comparative genomics.</title>
        <authorList>
            <person name="Yin Z."/>
            <person name="Huang L."/>
        </authorList>
    </citation>
    <scope>NUCLEOTIDE SEQUENCE [LARGE SCALE GENOMIC DNA]</scope>
    <source>
        <strain evidence="2 3">YSFL</strain>
    </source>
</reference>
<evidence type="ECO:0000313" key="3">
    <source>
        <dbReference type="Proteomes" id="UP000284375"/>
    </source>
</evidence>
<dbReference type="GO" id="GO:0003824">
    <property type="term" value="F:catalytic activity"/>
    <property type="evidence" value="ECO:0007669"/>
    <property type="project" value="InterPro"/>
</dbReference>
<evidence type="ECO:0000259" key="1">
    <source>
        <dbReference type="Pfam" id="PF00668"/>
    </source>
</evidence>
<gene>
    <name evidence="2" type="ORF">VSDG_05291</name>
</gene>
<keyword evidence="3" id="KW-1185">Reference proteome</keyword>
<sequence>MYMQCLLNPGRLAWAYNTALQRNDAYRTSFFPDPKKILRLRIRSPLSKGDTLKVVAFHWSPTDHLLIIAYHRLVGDGWTTECLFVEAGQLYSGVQLEPAPSYADFAIRKRKQMESGEFDKELDYWAELYKTLRARLPTLDLPGAKPSAVPTSWTEHELSARLNRVVGVRIKDHSREENQDQAESGDIGDARIVGSRTLRASSPYDVTLEIIDDSIKDALITVKLNKELYWPKDAEMAMDVYVSTILSIFSKEVGVES</sequence>
<dbReference type="InterPro" id="IPR001242">
    <property type="entry name" value="Condensation_dom"/>
</dbReference>
<dbReference type="STRING" id="252740.A0A423VWV8"/>
<dbReference type="Pfam" id="PF00668">
    <property type="entry name" value="Condensation"/>
    <property type="match status" value="1"/>
</dbReference>